<keyword evidence="1" id="KW-0732">Signal</keyword>
<dbReference type="InterPro" id="IPR051781">
    <property type="entry name" value="Metallo-dep_Hydrolase"/>
</dbReference>
<dbReference type="SUPFAM" id="SSF51556">
    <property type="entry name" value="Metallo-dependent hydrolases"/>
    <property type="match status" value="1"/>
</dbReference>
<accession>A0A1I6RTZ7</accession>
<feature type="chain" id="PRO_5011470886" evidence="1">
    <location>
        <begin position="30"/>
        <end position="453"/>
    </location>
</feature>
<evidence type="ECO:0000259" key="2">
    <source>
        <dbReference type="Pfam" id="PF01979"/>
    </source>
</evidence>
<dbReference type="AlphaFoldDB" id="A0A1I6RTZ7"/>
<gene>
    <name evidence="3" type="ORF">SAMN04488050_103417</name>
</gene>
<evidence type="ECO:0000313" key="3">
    <source>
        <dbReference type="EMBL" id="SFS68191.1"/>
    </source>
</evidence>
<dbReference type="RefSeq" id="WP_092423226.1">
    <property type="nucleotide sequence ID" value="NZ_FNCL01000003.1"/>
</dbReference>
<dbReference type="EMBL" id="FOZW01000003">
    <property type="protein sequence ID" value="SFS68191.1"/>
    <property type="molecule type" value="Genomic_DNA"/>
</dbReference>
<dbReference type="OrthoDB" id="9765769at2"/>
<dbReference type="PANTHER" id="PTHR43135">
    <property type="entry name" value="ALPHA-D-RIBOSE 1-METHYLPHOSPHONATE 5-TRIPHOSPHATE DIPHOSPHATASE"/>
    <property type="match status" value="1"/>
</dbReference>
<dbReference type="InterPro" id="IPR011059">
    <property type="entry name" value="Metal-dep_hydrolase_composite"/>
</dbReference>
<dbReference type="InterPro" id="IPR057744">
    <property type="entry name" value="OTAase-like"/>
</dbReference>
<evidence type="ECO:0000256" key="1">
    <source>
        <dbReference type="SAM" id="SignalP"/>
    </source>
</evidence>
<dbReference type="CDD" id="cd01299">
    <property type="entry name" value="Met_dep_hydrolase_A"/>
    <property type="match status" value="1"/>
</dbReference>
<dbReference type="GO" id="GO:0016810">
    <property type="term" value="F:hydrolase activity, acting on carbon-nitrogen (but not peptide) bonds"/>
    <property type="evidence" value="ECO:0007669"/>
    <property type="project" value="InterPro"/>
</dbReference>
<dbReference type="STRING" id="311180.SAMN04488050_103417"/>
<dbReference type="Gene3D" id="3.20.20.140">
    <property type="entry name" value="Metal-dependent hydrolases"/>
    <property type="match status" value="1"/>
</dbReference>
<organism evidence="3 4">
    <name type="scientific">Alloyangia pacifica</name>
    <dbReference type="NCBI Taxonomy" id="311180"/>
    <lineage>
        <taxon>Bacteria</taxon>
        <taxon>Pseudomonadati</taxon>
        <taxon>Pseudomonadota</taxon>
        <taxon>Alphaproteobacteria</taxon>
        <taxon>Rhodobacterales</taxon>
        <taxon>Roseobacteraceae</taxon>
        <taxon>Alloyangia</taxon>
    </lineage>
</organism>
<proteinExistence type="predicted"/>
<keyword evidence="4" id="KW-1185">Reference proteome</keyword>
<dbReference type="Proteomes" id="UP000199392">
    <property type="component" value="Unassembled WGS sequence"/>
</dbReference>
<dbReference type="SUPFAM" id="SSF51338">
    <property type="entry name" value="Composite domain of metallo-dependent hydrolases"/>
    <property type="match status" value="1"/>
</dbReference>
<dbReference type="Gene3D" id="2.30.40.10">
    <property type="entry name" value="Urease, subunit C, domain 1"/>
    <property type="match status" value="1"/>
</dbReference>
<reference evidence="4" key="1">
    <citation type="submission" date="2016-10" db="EMBL/GenBank/DDBJ databases">
        <authorList>
            <person name="Varghese N."/>
            <person name="Submissions S."/>
        </authorList>
    </citation>
    <scope>NUCLEOTIDE SEQUENCE [LARGE SCALE GENOMIC DNA]</scope>
    <source>
        <strain evidence="4">DSM 26894</strain>
    </source>
</reference>
<dbReference type="Pfam" id="PF01979">
    <property type="entry name" value="Amidohydro_1"/>
    <property type="match status" value="1"/>
</dbReference>
<evidence type="ECO:0000313" key="4">
    <source>
        <dbReference type="Proteomes" id="UP000199392"/>
    </source>
</evidence>
<feature type="signal peptide" evidence="1">
    <location>
        <begin position="1"/>
        <end position="29"/>
    </location>
</feature>
<dbReference type="PROSITE" id="PS51318">
    <property type="entry name" value="TAT"/>
    <property type="match status" value="1"/>
</dbReference>
<sequence>MKARTQRRYLKGAAATALALAVASSAVTAQEGSAPILITNAQIFNGTSPDLSGPMSVLIEGNTISTIAAEIAAPEGATVIDAGGDTLMPGLTDCHWHTMQANTTNALFLTQDLDYIALEAAVGAEKVLMRGFTTLRDMGGPVFGLKKLIDEGTYLGPRIYPSGSYISQTSGHADFRSMLDVPRDYARDLTAQEQRGMLIIADGKAQVMQRARENLMKGATQLKAMAGGGVASPADPLDVAQFTQEELHAIVEVAENWNTYVSVHAYSAKAMQHALRAGVLSIEHGLMMDEETAQMVKEADAWICMQPILDDEDSIPFPDGSFEQQKFFQLVSGVPTAYELAKEYELNVGFGTDTQNWPELQDRQGAQLAKLARWFEPWEVLRMATSRNYELFKKVGPRDPYPGKNGVIEEGALADMLLVDGNPLEDINLIADPETNFVVIMKDGVIYKNTLEN</sequence>
<dbReference type="InterPro" id="IPR006680">
    <property type="entry name" value="Amidohydro-rel"/>
</dbReference>
<dbReference type="InterPro" id="IPR032466">
    <property type="entry name" value="Metal_Hydrolase"/>
</dbReference>
<feature type="domain" description="Amidohydrolase-related" evidence="2">
    <location>
        <begin position="86"/>
        <end position="446"/>
    </location>
</feature>
<dbReference type="InterPro" id="IPR006311">
    <property type="entry name" value="TAT_signal"/>
</dbReference>
<dbReference type="PANTHER" id="PTHR43135:SF3">
    <property type="entry name" value="ALPHA-D-RIBOSE 1-METHYLPHOSPHONATE 5-TRIPHOSPHATE DIPHOSPHATASE"/>
    <property type="match status" value="1"/>
</dbReference>
<name>A0A1I6RTZ7_9RHOB</name>
<protein>
    <submittedName>
        <fullName evidence="3">Imidazolonepropionase</fullName>
    </submittedName>
</protein>